<dbReference type="Gene3D" id="1.10.287.950">
    <property type="entry name" value="Methyl-accepting chemotaxis protein"/>
    <property type="match status" value="1"/>
</dbReference>
<dbReference type="PROSITE" id="PS50885">
    <property type="entry name" value="HAMP"/>
    <property type="match status" value="1"/>
</dbReference>
<dbReference type="EMBL" id="VHSG01000009">
    <property type="protein sequence ID" value="TQV81023.1"/>
    <property type="molecule type" value="Genomic_DNA"/>
</dbReference>
<dbReference type="PANTHER" id="PTHR32089:SF112">
    <property type="entry name" value="LYSOZYME-LIKE PROTEIN-RELATED"/>
    <property type="match status" value="1"/>
</dbReference>
<evidence type="ECO:0000256" key="5">
    <source>
        <dbReference type="PROSITE-ProRule" id="PRU00284"/>
    </source>
</evidence>
<comment type="similarity">
    <text evidence="4">Belongs to the methyl-accepting chemotaxis (MCP) protein family.</text>
</comment>
<comment type="caution">
    <text evidence="10">The sequence shown here is derived from an EMBL/GenBank/DDBJ whole genome shotgun (WGS) entry which is preliminary data.</text>
</comment>
<dbReference type="InterPro" id="IPR003660">
    <property type="entry name" value="HAMP_dom"/>
</dbReference>
<keyword evidence="3 5" id="KW-0807">Transducer</keyword>
<dbReference type="InterPro" id="IPR000727">
    <property type="entry name" value="T_SNARE_dom"/>
</dbReference>
<name>A0A545TUX3_9GAMM</name>
<dbReference type="GO" id="GO:0006935">
    <property type="term" value="P:chemotaxis"/>
    <property type="evidence" value="ECO:0007669"/>
    <property type="project" value="InterPro"/>
</dbReference>
<dbReference type="Pfam" id="PF00015">
    <property type="entry name" value="MCPsignal"/>
    <property type="match status" value="1"/>
</dbReference>
<dbReference type="GO" id="GO:0004888">
    <property type="term" value="F:transmembrane signaling receptor activity"/>
    <property type="evidence" value="ECO:0007669"/>
    <property type="project" value="InterPro"/>
</dbReference>
<keyword evidence="6" id="KW-0812">Transmembrane</keyword>
<dbReference type="PRINTS" id="PR00260">
    <property type="entry name" value="CHEMTRNSDUCR"/>
</dbReference>
<evidence type="ECO:0000256" key="3">
    <source>
        <dbReference type="ARBA" id="ARBA00023224"/>
    </source>
</evidence>
<dbReference type="InterPro" id="IPR004090">
    <property type="entry name" value="Chemotax_Me-accpt_rcpt"/>
</dbReference>
<dbReference type="CDD" id="cd06225">
    <property type="entry name" value="HAMP"/>
    <property type="match status" value="1"/>
</dbReference>
<gene>
    <name evidence="10" type="ORF">FKG94_10020</name>
</gene>
<evidence type="ECO:0000313" key="11">
    <source>
        <dbReference type="Proteomes" id="UP000319732"/>
    </source>
</evidence>
<dbReference type="Pfam" id="PF00672">
    <property type="entry name" value="HAMP"/>
    <property type="match status" value="1"/>
</dbReference>
<protein>
    <submittedName>
        <fullName evidence="10">Methyl-accepting chemotaxis protein</fullName>
    </submittedName>
</protein>
<feature type="domain" description="T-SNARE coiled-coil homology" evidence="8">
    <location>
        <begin position="627"/>
        <end position="679"/>
    </location>
</feature>
<dbReference type="GO" id="GO:0007165">
    <property type="term" value="P:signal transduction"/>
    <property type="evidence" value="ECO:0007669"/>
    <property type="project" value="UniProtKB-KW"/>
</dbReference>
<keyword evidence="6" id="KW-1133">Transmembrane helix</keyword>
<evidence type="ECO:0000256" key="1">
    <source>
        <dbReference type="ARBA" id="ARBA00004429"/>
    </source>
</evidence>
<dbReference type="PANTHER" id="PTHR32089">
    <property type="entry name" value="METHYL-ACCEPTING CHEMOTAXIS PROTEIN MCPB"/>
    <property type="match status" value="1"/>
</dbReference>
<feature type="domain" description="HAMP" evidence="9">
    <location>
        <begin position="371"/>
        <end position="425"/>
    </location>
</feature>
<keyword evidence="2" id="KW-1003">Cell membrane</keyword>
<evidence type="ECO:0000259" key="8">
    <source>
        <dbReference type="PROSITE" id="PS50192"/>
    </source>
</evidence>
<evidence type="ECO:0000256" key="2">
    <source>
        <dbReference type="ARBA" id="ARBA00022519"/>
    </source>
</evidence>
<dbReference type="OrthoDB" id="2489132at2"/>
<dbReference type="PROSITE" id="PS50192">
    <property type="entry name" value="T_SNARE"/>
    <property type="match status" value="1"/>
</dbReference>
<keyword evidence="2" id="KW-0997">Cell inner membrane</keyword>
<sequence>MLRTLQSKLIAGLALMAVLVLISSVGGLWSVFLLEEQINTITDEAGPTIEETDDLIAALWESAKVANEILASEDIEEVKVLAEELEQLSASFVITSDTLKDIVDEPRYIALIDQAITEHTEFNDHSKKMIESHISELEEELKAKSLLEEFDSQGAKLIIMLDEFATENEQEMQKAENEGDAIVARNGSAKSVNKVLGELFEKDYPVVESSLKLQRLVVELQDTSGEYLAEENPDKLPQIKENFDELVESTKPFFEVLKSLAETSEDRQDAKDLVAAFDDWINLANSDERLFDSYRDQLDMEYKADFYTEELEKDVDNADAVLEEVAETSDKFMDSADETAAGVVAAAVTEQVIVAVISLTVSVAMVVIFIKLLVNPLKELAARLRDIAQGEGDLTQVINDTSNDEVGDLAKAFNLFVDKIRQLIKEISVASEKMSSSVSSMDTLIESVSQNVSSQSIETDSTATAINELSANAREINNNIQNVFNSTSSANKEAQQAKYVVEESVNAIRTLAGDIENSAEVIEKLSNDANSIGSVLTVIQGIAEQTNLLALNAAIEAARAGEQGRGFAVVADEVRTLAARTQNSTEEIQVMIESLQSGVSSAVKSMERSQANSNTSVAKSVETGGLLDNISASVTEVDTMIAQITTAVEQQSEVTNDINHSINTIVGTAQETSSAAEKTTEHSSGLKALGHELSGLVQQFKV</sequence>
<organism evidence="10 11">
    <name type="scientific">Exilibacterium tricleocarpae</name>
    <dbReference type="NCBI Taxonomy" id="2591008"/>
    <lineage>
        <taxon>Bacteria</taxon>
        <taxon>Pseudomonadati</taxon>
        <taxon>Pseudomonadota</taxon>
        <taxon>Gammaproteobacteria</taxon>
        <taxon>Cellvibrionales</taxon>
        <taxon>Cellvibrionaceae</taxon>
        <taxon>Exilibacterium</taxon>
    </lineage>
</organism>
<reference evidence="10 11" key="1">
    <citation type="submission" date="2019-06" db="EMBL/GenBank/DDBJ databases">
        <title>Whole genome sequence for Cellvibrionaceae sp. R142.</title>
        <authorList>
            <person name="Wang G."/>
        </authorList>
    </citation>
    <scope>NUCLEOTIDE SEQUENCE [LARGE SCALE GENOMIC DNA]</scope>
    <source>
        <strain evidence="10 11">R142</strain>
    </source>
</reference>
<comment type="subcellular location">
    <subcellularLocation>
        <location evidence="1">Cell inner membrane</location>
        <topology evidence="1">Multi-pass membrane protein</topology>
    </subcellularLocation>
</comment>
<dbReference type="CDD" id="cd11386">
    <property type="entry name" value="MCP_signal"/>
    <property type="match status" value="1"/>
</dbReference>
<evidence type="ECO:0000259" key="7">
    <source>
        <dbReference type="PROSITE" id="PS50111"/>
    </source>
</evidence>
<dbReference type="RefSeq" id="WP_142904076.1">
    <property type="nucleotide sequence ID" value="NZ_ML660091.1"/>
</dbReference>
<keyword evidence="6" id="KW-0472">Membrane</keyword>
<dbReference type="SMART" id="SM00283">
    <property type="entry name" value="MA"/>
    <property type="match status" value="1"/>
</dbReference>
<dbReference type="SMART" id="SM00304">
    <property type="entry name" value="HAMP"/>
    <property type="match status" value="2"/>
</dbReference>
<dbReference type="GO" id="GO:0005886">
    <property type="term" value="C:plasma membrane"/>
    <property type="evidence" value="ECO:0007669"/>
    <property type="project" value="UniProtKB-SubCell"/>
</dbReference>
<feature type="transmembrane region" description="Helical" evidence="6">
    <location>
        <begin position="352"/>
        <end position="374"/>
    </location>
</feature>
<dbReference type="SUPFAM" id="SSF58104">
    <property type="entry name" value="Methyl-accepting chemotaxis protein (MCP) signaling domain"/>
    <property type="match status" value="1"/>
</dbReference>
<proteinExistence type="inferred from homology"/>
<evidence type="ECO:0000259" key="9">
    <source>
        <dbReference type="PROSITE" id="PS50885"/>
    </source>
</evidence>
<keyword evidence="11" id="KW-1185">Reference proteome</keyword>
<evidence type="ECO:0000256" key="4">
    <source>
        <dbReference type="ARBA" id="ARBA00029447"/>
    </source>
</evidence>
<feature type="domain" description="Methyl-accepting transducer" evidence="7">
    <location>
        <begin position="430"/>
        <end position="666"/>
    </location>
</feature>
<evidence type="ECO:0000313" key="10">
    <source>
        <dbReference type="EMBL" id="TQV81023.1"/>
    </source>
</evidence>
<dbReference type="FunFam" id="1.10.287.950:FF:000001">
    <property type="entry name" value="Methyl-accepting chemotaxis sensory transducer"/>
    <property type="match status" value="1"/>
</dbReference>
<accession>A0A545TUX3</accession>
<dbReference type="Proteomes" id="UP000319732">
    <property type="component" value="Unassembled WGS sequence"/>
</dbReference>
<evidence type="ECO:0000256" key="6">
    <source>
        <dbReference type="SAM" id="Phobius"/>
    </source>
</evidence>
<dbReference type="PROSITE" id="PS50111">
    <property type="entry name" value="CHEMOTAXIS_TRANSDUC_2"/>
    <property type="match status" value="1"/>
</dbReference>
<dbReference type="InterPro" id="IPR004089">
    <property type="entry name" value="MCPsignal_dom"/>
</dbReference>
<dbReference type="AlphaFoldDB" id="A0A545TUX3"/>